<reference evidence="2 3" key="1">
    <citation type="journal article" date="2019" name="J. Hered.">
        <title>An Improved Genome Assembly for Drosophila navojoa, the Basal Species in the mojavensis Cluster.</title>
        <authorList>
            <person name="Vanderlinde T."/>
            <person name="Dupim E.G."/>
            <person name="Nazario-Yepiz N.O."/>
            <person name="Carvalho A.B."/>
        </authorList>
    </citation>
    <scope>NUCLEOTIDE SEQUENCE [LARGE SCALE GENOMIC DNA]</scope>
    <source>
        <strain evidence="2">Navoj_Jal97</strain>
        <tissue evidence="2">Whole organism</tissue>
    </source>
</reference>
<organism evidence="2 3">
    <name type="scientific">Drosophila navojoa</name>
    <name type="common">Fruit fly</name>
    <dbReference type="NCBI Taxonomy" id="7232"/>
    <lineage>
        <taxon>Eukaryota</taxon>
        <taxon>Metazoa</taxon>
        <taxon>Ecdysozoa</taxon>
        <taxon>Arthropoda</taxon>
        <taxon>Hexapoda</taxon>
        <taxon>Insecta</taxon>
        <taxon>Pterygota</taxon>
        <taxon>Neoptera</taxon>
        <taxon>Endopterygota</taxon>
        <taxon>Diptera</taxon>
        <taxon>Brachycera</taxon>
        <taxon>Muscomorpha</taxon>
        <taxon>Ephydroidea</taxon>
        <taxon>Drosophilidae</taxon>
        <taxon>Drosophila</taxon>
    </lineage>
</organism>
<keyword evidence="3" id="KW-1185">Reference proteome</keyword>
<evidence type="ECO:0000256" key="1">
    <source>
        <dbReference type="SAM" id="MobiDB-lite"/>
    </source>
</evidence>
<evidence type="ECO:0000313" key="2">
    <source>
        <dbReference type="EMBL" id="TDG38208.1"/>
    </source>
</evidence>
<proteinExistence type="predicted"/>
<feature type="non-terminal residue" evidence="2">
    <location>
        <position position="1"/>
    </location>
</feature>
<gene>
    <name evidence="2" type="ORF">AWZ03_015370</name>
</gene>
<protein>
    <submittedName>
        <fullName evidence="2">Uncharacterized protein</fullName>
    </submittedName>
</protein>
<accession>A0A484ANJ1</accession>
<dbReference type="Proteomes" id="UP000295192">
    <property type="component" value="Unassembled WGS sequence"/>
</dbReference>
<feature type="compositionally biased region" description="Pro residues" evidence="1">
    <location>
        <begin position="26"/>
        <end position="40"/>
    </location>
</feature>
<sequence>MYDDDSDELDDVAVDGNDELVVTNVPPSPPRPPPETPHTS</sequence>
<comment type="caution">
    <text evidence="2">The sequence shown here is derived from an EMBL/GenBank/DDBJ whole genome shotgun (WGS) entry which is preliminary data.</text>
</comment>
<dbReference type="AlphaFoldDB" id="A0A484ANJ1"/>
<name>A0A484ANJ1_DRONA</name>
<evidence type="ECO:0000313" key="3">
    <source>
        <dbReference type="Proteomes" id="UP000295192"/>
    </source>
</evidence>
<dbReference type="EMBL" id="LSRL02008132">
    <property type="protein sequence ID" value="TDG38208.1"/>
    <property type="molecule type" value="Genomic_DNA"/>
</dbReference>
<feature type="compositionally biased region" description="Acidic residues" evidence="1">
    <location>
        <begin position="1"/>
        <end position="18"/>
    </location>
</feature>
<feature type="region of interest" description="Disordered" evidence="1">
    <location>
        <begin position="1"/>
        <end position="40"/>
    </location>
</feature>